<keyword evidence="2 7" id="KW-0813">Transport</keyword>
<feature type="transmembrane region" description="Helical" evidence="7">
    <location>
        <begin position="321"/>
        <end position="345"/>
    </location>
</feature>
<dbReference type="STRING" id="1120990.SAMN03080614_101222"/>
<proteinExistence type="inferred from homology"/>
<feature type="transmembrane region" description="Helical" evidence="7">
    <location>
        <begin position="533"/>
        <end position="555"/>
    </location>
</feature>
<dbReference type="InterPro" id="IPR000515">
    <property type="entry name" value="MetI-like"/>
</dbReference>
<sequence>MNLTTPSSKVPTIPPINLELPTEGKKVYLVDESVLLYSITDVGKKIKEGIVVVATPFIQRIKDLALNAEDEGVKKKAQKALAFIEKHKDQGQTGFTVKKNTWIFVDIDLPYEGNDTIFRVFQAFSNTEKDSQVIITTSNVKVQIKADRDKLPNYRLVIKQPLFKRYDLKETISAYTFLAPFLIIFFTFLAFPFFYSMLLSFYEWDMVNPAKFVGLANYKRALFNDPHFFWGIRQTLLFVIIGMPFGITVSLILALLLNNRLKFKEVYRTAYFLPNVLDMLVVAIIWVFIYNPQYGVLKTVLESIGITYFSETGILGNHLTVIPAIVLMTTLKGAGGGMIFFLAALQNIPKDLYEAAEIDGASSFRQFRSITLPMIKPIMLFMVVTGFIGSFGMFTEIYAMTGGGPTVQRGAARAQGEVVFYGEPGTVIPEGTRVVKPPAFDGDDTYVYITQRTVTIPQGSNQVTARVRAQHTGEYYNTQPFTITQIPNPPPGVNKVENPAEITGGKNGVTRSFTRVIGYHMMSMAFLSESPQFGYAAAMSFLILLITLVITFINFKFFGSGVEY</sequence>
<dbReference type="Pfam" id="PF00528">
    <property type="entry name" value="BPD_transp_1"/>
    <property type="match status" value="1"/>
</dbReference>
<dbReference type="EMBL" id="FOIF01000012">
    <property type="protein sequence ID" value="SES84147.1"/>
    <property type="molecule type" value="Genomic_DNA"/>
</dbReference>
<dbReference type="Pfam" id="PF04865">
    <property type="entry name" value="Baseplate_J"/>
    <property type="match status" value="1"/>
</dbReference>
<dbReference type="PROSITE" id="PS50928">
    <property type="entry name" value="ABC_TM1"/>
    <property type="match status" value="1"/>
</dbReference>
<dbReference type="AlphaFoldDB" id="A0A1H9ZQS5"/>
<dbReference type="Pfam" id="PF13638">
    <property type="entry name" value="PIN_4"/>
    <property type="match status" value="1"/>
</dbReference>
<dbReference type="Proteomes" id="UP000243819">
    <property type="component" value="Unassembled WGS sequence"/>
</dbReference>
<organism evidence="9 10">
    <name type="scientific">Anaerobranca gottschalkii DSM 13577</name>
    <dbReference type="NCBI Taxonomy" id="1120990"/>
    <lineage>
        <taxon>Bacteria</taxon>
        <taxon>Bacillati</taxon>
        <taxon>Bacillota</taxon>
        <taxon>Clostridia</taxon>
        <taxon>Eubacteriales</taxon>
        <taxon>Proteinivoracaceae</taxon>
        <taxon>Anaerobranca</taxon>
    </lineage>
</organism>
<dbReference type="InterPro" id="IPR006949">
    <property type="entry name" value="Barrel_Baseplate_J-like"/>
</dbReference>
<dbReference type="RefSeq" id="WP_091349776.1">
    <property type="nucleotide sequence ID" value="NZ_FOIF01000012.1"/>
</dbReference>
<keyword evidence="3" id="KW-1003">Cell membrane</keyword>
<dbReference type="GO" id="GO:0055085">
    <property type="term" value="P:transmembrane transport"/>
    <property type="evidence" value="ECO:0007669"/>
    <property type="project" value="InterPro"/>
</dbReference>
<feature type="transmembrane region" description="Helical" evidence="7">
    <location>
        <begin position="172"/>
        <end position="195"/>
    </location>
</feature>
<dbReference type="InterPro" id="IPR035906">
    <property type="entry name" value="MetI-like_sf"/>
</dbReference>
<feature type="domain" description="ABC transmembrane type-1" evidence="8">
    <location>
        <begin position="232"/>
        <end position="436"/>
    </location>
</feature>
<keyword evidence="5 7" id="KW-1133">Transmembrane helix</keyword>
<dbReference type="InterPro" id="IPR051393">
    <property type="entry name" value="ABC_transporter_permease"/>
</dbReference>
<evidence type="ECO:0000259" key="8">
    <source>
        <dbReference type="PROSITE" id="PS50928"/>
    </source>
</evidence>
<dbReference type="PANTHER" id="PTHR30193">
    <property type="entry name" value="ABC TRANSPORTER PERMEASE PROTEIN"/>
    <property type="match status" value="1"/>
</dbReference>
<evidence type="ECO:0000256" key="1">
    <source>
        <dbReference type="ARBA" id="ARBA00004651"/>
    </source>
</evidence>
<keyword evidence="4 7" id="KW-0812">Transmembrane</keyword>
<dbReference type="CDD" id="cd06261">
    <property type="entry name" value="TM_PBP2"/>
    <property type="match status" value="1"/>
</dbReference>
<dbReference type="InterPro" id="IPR002716">
    <property type="entry name" value="PIN_dom"/>
</dbReference>
<evidence type="ECO:0000313" key="10">
    <source>
        <dbReference type="Proteomes" id="UP000243819"/>
    </source>
</evidence>
<accession>A0A1H9ZQS5</accession>
<dbReference type="GO" id="GO:0005886">
    <property type="term" value="C:plasma membrane"/>
    <property type="evidence" value="ECO:0007669"/>
    <property type="project" value="UniProtKB-SubCell"/>
</dbReference>
<keyword evidence="10" id="KW-1185">Reference proteome</keyword>
<protein>
    <submittedName>
        <fullName evidence="9">ABC-type sugar transport system, permease component</fullName>
    </submittedName>
</protein>
<evidence type="ECO:0000256" key="2">
    <source>
        <dbReference type="ARBA" id="ARBA00022448"/>
    </source>
</evidence>
<gene>
    <name evidence="9" type="ORF">SAMN03080614_101222</name>
</gene>
<dbReference type="OrthoDB" id="9786413at2"/>
<evidence type="ECO:0000256" key="5">
    <source>
        <dbReference type="ARBA" id="ARBA00022989"/>
    </source>
</evidence>
<feature type="transmembrane region" description="Helical" evidence="7">
    <location>
        <begin position="378"/>
        <end position="399"/>
    </location>
</feature>
<evidence type="ECO:0000256" key="6">
    <source>
        <dbReference type="ARBA" id="ARBA00023136"/>
    </source>
</evidence>
<dbReference type="PANTHER" id="PTHR30193:SF37">
    <property type="entry name" value="INNER MEMBRANE ABC TRANSPORTER PERMEASE PROTEIN YCJO"/>
    <property type="match status" value="1"/>
</dbReference>
<comment type="subcellular location">
    <subcellularLocation>
        <location evidence="1 7">Cell membrane</location>
        <topology evidence="1 7">Multi-pass membrane protein</topology>
    </subcellularLocation>
</comment>
<feature type="transmembrane region" description="Helical" evidence="7">
    <location>
        <begin position="236"/>
        <end position="257"/>
    </location>
</feature>
<name>A0A1H9ZQS5_9FIRM</name>
<keyword evidence="6 7" id="KW-0472">Membrane</keyword>
<reference evidence="10" key="1">
    <citation type="submission" date="2016-10" db="EMBL/GenBank/DDBJ databases">
        <authorList>
            <person name="Varghese N."/>
            <person name="Submissions S."/>
        </authorList>
    </citation>
    <scope>NUCLEOTIDE SEQUENCE [LARGE SCALE GENOMIC DNA]</scope>
    <source>
        <strain evidence="10">DSM 13577</strain>
    </source>
</reference>
<dbReference type="Gene3D" id="1.10.3720.10">
    <property type="entry name" value="MetI-like"/>
    <property type="match status" value="2"/>
</dbReference>
<evidence type="ECO:0000313" key="9">
    <source>
        <dbReference type="EMBL" id="SES84147.1"/>
    </source>
</evidence>
<comment type="similarity">
    <text evidence="7">Belongs to the binding-protein-dependent transport system permease family.</text>
</comment>
<evidence type="ECO:0000256" key="4">
    <source>
        <dbReference type="ARBA" id="ARBA00022692"/>
    </source>
</evidence>
<feature type="transmembrane region" description="Helical" evidence="7">
    <location>
        <begin position="269"/>
        <end position="289"/>
    </location>
</feature>
<keyword evidence="9" id="KW-0762">Sugar transport</keyword>
<evidence type="ECO:0000256" key="7">
    <source>
        <dbReference type="RuleBase" id="RU363032"/>
    </source>
</evidence>
<dbReference type="SUPFAM" id="SSF161098">
    <property type="entry name" value="MetI-like"/>
    <property type="match status" value="1"/>
</dbReference>
<evidence type="ECO:0000256" key="3">
    <source>
        <dbReference type="ARBA" id="ARBA00022475"/>
    </source>
</evidence>